<reference evidence="2 3" key="1">
    <citation type="submission" date="2023-09" db="EMBL/GenBank/DDBJ databases">
        <title>Nesidiocoris tenuis whole genome shotgun sequence.</title>
        <authorList>
            <person name="Shibata T."/>
            <person name="Shimoda M."/>
            <person name="Kobayashi T."/>
            <person name="Uehara T."/>
        </authorList>
    </citation>
    <scope>NUCLEOTIDE SEQUENCE [LARGE SCALE GENOMIC DNA]</scope>
    <source>
        <strain evidence="2 3">Japan</strain>
    </source>
</reference>
<gene>
    <name evidence="2" type="ORF">NTJ_14823</name>
</gene>
<evidence type="ECO:0000313" key="2">
    <source>
        <dbReference type="EMBL" id="BET02005.1"/>
    </source>
</evidence>
<dbReference type="Proteomes" id="UP001307889">
    <property type="component" value="Chromosome 13"/>
</dbReference>
<feature type="region of interest" description="Disordered" evidence="1">
    <location>
        <begin position="1"/>
        <end position="20"/>
    </location>
</feature>
<name>A0ABN7BDS4_9HEMI</name>
<sequence length="242" mass="28047">MAKLLYDRKKPTPTHKTSDEYLMTNYDLEYTQKLEPRTKPYVPPELLTEVASMLPDPISKAFGQNLLSDFEIERVPGNETIENGTEFYQKLKERKPSIQKVVDQPVDQRVLKENHELYNGRTMYQVDYCKINDYTPLGQGVLRPKPVPDEWKPVPSAVQRLDYRNHTKLAPWKITPEPARIPPSYFDPKPEEREILNVKTGPSKYEAVIGRLGTEIIKREYHGHVNLLPGEYVAKVDRKGEN</sequence>
<evidence type="ECO:0000313" key="3">
    <source>
        <dbReference type="Proteomes" id="UP001307889"/>
    </source>
</evidence>
<keyword evidence="3" id="KW-1185">Reference proteome</keyword>
<accession>A0ABN7BDS4</accession>
<feature type="compositionally biased region" description="Basic and acidic residues" evidence="1">
    <location>
        <begin position="1"/>
        <end position="10"/>
    </location>
</feature>
<organism evidence="2 3">
    <name type="scientific">Nesidiocoris tenuis</name>
    <dbReference type="NCBI Taxonomy" id="355587"/>
    <lineage>
        <taxon>Eukaryota</taxon>
        <taxon>Metazoa</taxon>
        <taxon>Ecdysozoa</taxon>
        <taxon>Arthropoda</taxon>
        <taxon>Hexapoda</taxon>
        <taxon>Insecta</taxon>
        <taxon>Pterygota</taxon>
        <taxon>Neoptera</taxon>
        <taxon>Paraneoptera</taxon>
        <taxon>Hemiptera</taxon>
        <taxon>Heteroptera</taxon>
        <taxon>Panheteroptera</taxon>
        <taxon>Cimicomorpha</taxon>
        <taxon>Miridae</taxon>
        <taxon>Dicyphina</taxon>
        <taxon>Nesidiocoris</taxon>
    </lineage>
</organism>
<protein>
    <submittedName>
        <fullName evidence="2">Uncharacterized protein</fullName>
    </submittedName>
</protein>
<evidence type="ECO:0000256" key="1">
    <source>
        <dbReference type="SAM" id="MobiDB-lite"/>
    </source>
</evidence>
<proteinExistence type="predicted"/>
<dbReference type="EMBL" id="AP028921">
    <property type="protein sequence ID" value="BET02005.1"/>
    <property type="molecule type" value="Genomic_DNA"/>
</dbReference>